<organism evidence="2 3">
    <name type="scientific">Trebonia kvetii</name>
    <dbReference type="NCBI Taxonomy" id="2480626"/>
    <lineage>
        <taxon>Bacteria</taxon>
        <taxon>Bacillati</taxon>
        <taxon>Actinomycetota</taxon>
        <taxon>Actinomycetes</taxon>
        <taxon>Streptosporangiales</taxon>
        <taxon>Treboniaceae</taxon>
        <taxon>Trebonia</taxon>
    </lineage>
</organism>
<comment type="caution">
    <text evidence="2">The sequence shown here is derived from an EMBL/GenBank/DDBJ whole genome shotgun (WGS) entry which is preliminary data.</text>
</comment>
<reference evidence="2 3" key="1">
    <citation type="submission" date="2018-11" db="EMBL/GenBank/DDBJ databases">
        <title>Trebonia kvetii gen.nov., sp.nov., a novel acidophilic actinobacterium, and proposal of the new actinobacterial family Treboniaceae fam. nov.</title>
        <authorList>
            <person name="Rapoport D."/>
            <person name="Sagova-Mareckova M."/>
            <person name="Sedlacek I."/>
            <person name="Provaznik J."/>
            <person name="Kralova S."/>
            <person name="Pavlinic D."/>
            <person name="Benes V."/>
            <person name="Kopecky J."/>
        </authorList>
    </citation>
    <scope>NUCLEOTIDE SEQUENCE [LARGE SCALE GENOMIC DNA]</scope>
    <source>
        <strain evidence="2 3">15Tr583</strain>
    </source>
</reference>
<dbReference type="RefSeq" id="WP_145852777.1">
    <property type="nucleotide sequence ID" value="NZ_RPFW01000002.1"/>
</dbReference>
<protein>
    <submittedName>
        <fullName evidence="2">Uncharacterized protein</fullName>
    </submittedName>
</protein>
<dbReference type="AlphaFoldDB" id="A0A6P2C4G9"/>
<keyword evidence="3" id="KW-1185">Reference proteome</keyword>
<dbReference type="EMBL" id="RPFW01000002">
    <property type="protein sequence ID" value="TVZ05071.1"/>
    <property type="molecule type" value="Genomic_DNA"/>
</dbReference>
<evidence type="ECO:0000313" key="2">
    <source>
        <dbReference type="EMBL" id="TVZ05071.1"/>
    </source>
</evidence>
<evidence type="ECO:0000313" key="3">
    <source>
        <dbReference type="Proteomes" id="UP000460272"/>
    </source>
</evidence>
<evidence type="ECO:0000256" key="1">
    <source>
        <dbReference type="SAM" id="MobiDB-lite"/>
    </source>
</evidence>
<accession>A0A6P2C4G9</accession>
<gene>
    <name evidence="2" type="ORF">EAS64_10655</name>
</gene>
<feature type="region of interest" description="Disordered" evidence="1">
    <location>
        <begin position="213"/>
        <end position="274"/>
    </location>
</feature>
<name>A0A6P2C4G9_9ACTN</name>
<sequence length="274" mass="29103">MPAGQLHPSGHNACRVIAPAVADIHDGAGTSSYYPLGMSRRWSQGRHPSSPRACLFCDATGPLTDEHVYGKWLRKLGYAGEGVRVTNLDADLRLIASPVTRTLDDEAVRLLAYGYANGNRDGDGVPESRPLNVVVLMPRMNAAQAWARYANQTWRVGDLEAEVTALRRGHVGLVVLVNKHDGVDLPGSACELLVIDCVPRPLDAWERREAVALADSPAGARGAADRAGHGPRRPRHLRPLRGGAVRPPGSPAEAGTRPAGTGASCGVTASRPAF</sequence>
<feature type="compositionally biased region" description="Basic residues" evidence="1">
    <location>
        <begin position="229"/>
        <end position="239"/>
    </location>
</feature>
<dbReference type="OrthoDB" id="366844at2"/>
<proteinExistence type="predicted"/>
<feature type="compositionally biased region" description="Low complexity" evidence="1">
    <location>
        <begin position="213"/>
        <end position="222"/>
    </location>
</feature>
<dbReference type="Proteomes" id="UP000460272">
    <property type="component" value="Unassembled WGS sequence"/>
</dbReference>